<dbReference type="InterPro" id="IPR001310">
    <property type="entry name" value="Histidine_triad_HIT"/>
</dbReference>
<evidence type="ECO:0000256" key="2">
    <source>
        <dbReference type="PIRSR" id="PIRSR601310-3"/>
    </source>
</evidence>
<evidence type="ECO:0000256" key="1">
    <source>
        <dbReference type="PIRSR" id="PIRSR601310-1"/>
    </source>
</evidence>
<organism evidence="5 6">
    <name type="scientific">Paenibacillus athensensis</name>
    <dbReference type="NCBI Taxonomy" id="1967502"/>
    <lineage>
        <taxon>Bacteria</taxon>
        <taxon>Bacillati</taxon>
        <taxon>Bacillota</taxon>
        <taxon>Bacilli</taxon>
        <taxon>Bacillales</taxon>
        <taxon>Paenibacillaceae</taxon>
        <taxon>Paenibacillus</taxon>
    </lineage>
</organism>
<dbReference type="CDD" id="cd01276">
    <property type="entry name" value="PKCI_related"/>
    <property type="match status" value="1"/>
</dbReference>
<dbReference type="GO" id="GO:0003824">
    <property type="term" value="F:catalytic activity"/>
    <property type="evidence" value="ECO:0007669"/>
    <property type="project" value="InterPro"/>
</dbReference>
<dbReference type="PRINTS" id="PR00332">
    <property type="entry name" value="HISTRIAD"/>
</dbReference>
<evidence type="ECO:0000313" key="6">
    <source>
        <dbReference type="Proteomes" id="UP000298246"/>
    </source>
</evidence>
<dbReference type="OrthoDB" id="9784774at2"/>
<feature type="short sequence motif" description="Histidine triad motif" evidence="2 3">
    <location>
        <begin position="98"/>
        <end position="102"/>
    </location>
</feature>
<feature type="active site" description="Tele-AMP-histidine intermediate" evidence="1">
    <location>
        <position position="100"/>
    </location>
</feature>
<keyword evidence="6" id="KW-1185">Reference proteome</keyword>
<dbReference type="AlphaFoldDB" id="A0A4Y8PSI2"/>
<sequence length="117" mass="12854">MSDCIFCQIVEGTLPSTKLYEDDQVLAFQNIYPGAPIHALIIPKKHIASMDDVTDEEWPLIALVHKVAQQVARELGVAESGYRLVNNCGPNAGQEVFHLHYHLMAGARLSPLGTSNN</sequence>
<comment type="caution">
    <text evidence="5">The sequence shown here is derived from an EMBL/GenBank/DDBJ whole genome shotgun (WGS) entry which is preliminary data.</text>
</comment>
<proteinExistence type="predicted"/>
<dbReference type="PROSITE" id="PS51084">
    <property type="entry name" value="HIT_2"/>
    <property type="match status" value="1"/>
</dbReference>
<dbReference type="SUPFAM" id="SSF54197">
    <property type="entry name" value="HIT-like"/>
    <property type="match status" value="1"/>
</dbReference>
<protein>
    <submittedName>
        <fullName evidence="5">Histidine triad nucleotide-binding protein</fullName>
    </submittedName>
</protein>
<dbReference type="PANTHER" id="PTHR23089">
    <property type="entry name" value="HISTIDINE TRIAD HIT PROTEIN"/>
    <property type="match status" value="1"/>
</dbReference>
<feature type="domain" description="HIT" evidence="4">
    <location>
        <begin position="5"/>
        <end position="114"/>
    </location>
</feature>
<dbReference type="EMBL" id="MYFO01000046">
    <property type="protein sequence ID" value="TFE83595.1"/>
    <property type="molecule type" value="Genomic_DNA"/>
</dbReference>
<gene>
    <name evidence="5" type="ORF">B5M42_22630</name>
</gene>
<evidence type="ECO:0000259" key="4">
    <source>
        <dbReference type="PROSITE" id="PS51084"/>
    </source>
</evidence>
<dbReference type="Pfam" id="PF01230">
    <property type="entry name" value="HIT"/>
    <property type="match status" value="1"/>
</dbReference>
<reference evidence="5 6" key="1">
    <citation type="submission" date="2017-03" db="EMBL/GenBank/DDBJ databases">
        <title>Isolation of Levoglucosan Utilizing Bacteria.</title>
        <authorList>
            <person name="Arya A.S."/>
        </authorList>
    </citation>
    <scope>NUCLEOTIDE SEQUENCE [LARGE SCALE GENOMIC DNA]</scope>
    <source>
        <strain evidence="5 6">MEC069</strain>
    </source>
</reference>
<evidence type="ECO:0000256" key="3">
    <source>
        <dbReference type="PROSITE-ProRule" id="PRU00464"/>
    </source>
</evidence>
<dbReference type="Proteomes" id="UP000298246">
    <property type="component" value="Unassembled WGS sequence"/>
</dbReference>
<dbReference type="InterPro" id="IPR011146">
    <property type="entry name" value="HIT-like"/>
</dbReference>
<dbReference type="InterPro" id="IPR036265">
    <property type="entry name" value="HIT-like_sf"/>
</dbReference>
<dbReference type="RefSeq" id="WP_134757065.1">
    <property type="nucleotide sequence ID" value="NZ_MYFO02000016.1"/>
</dbReference>
<dbReference type="Gene3D" id="3.30.428.10">
    <property type="entry name" value="HIT-like"/>
    <property type="match status" value="1"/>
</dbReference>
<accession>A0A4Y8PSI2</accession>
<evidence type="ECO:0000313" key="5">
    <source>
        <dbReference type="EMBL" id="TFE83595.1"/>
    </source>
</evidence>
<name>A0A4Y8PSI2_9BACL</name>